<proteinExistence type="predicted"/>
<protein>
    <submittedName>
        <fullName evidence="1">Uncharacterized protein</fullName>
    </submittedName>
</protein>
<organism evidence="1 2">
    <name type="scientific">Mobilisporobacter senegalensis</name>
    <dbReference type="NCBI Taxonomy" id="1329262"/>
    <lineage>
        <taxon>Bacteria</taxon>
        <taxon>Bacillati</taxon>
        <taxon>Bacillota</taxon>
        <taxon>Clostridia</taxon>
        <taxon>Lachnospirales</taxon>
        <taxon>Lachnospiraceae</taxon>
        <taxon>Mobilisporobacter</taxon>
    </lineage>
</organism>
<evidence type="ECO:0000313" key="1">
    <source>
        <dbReference type="EMBL" id="ROR29197.1"/>
    </source>
</evidence>
<comment type="caution">
    <text evidence="1">The sequence shown here is derived from an EMBL/GenBank/DDBJ whole genome shotgun (WGS) entry which is preliminary data.</text>
</comment>
<name>A0A3N1XW85_9FIRM</name>
<dbReference type="AlphaFoldDB" id="A0A3N1XW85"/>
<keyword evidence="2" id="KW-1185">Reference proteome</keyword>
<gene>
    <name evidence="1" type="ORF">EDD66_103132</name>
</gene>
<accession>A0A3N1XW85</accession>
<sequence length="79" mass="9066">MEQIRPYGETYLKKIITDIEDMNSDFISKIEKVLSNMTDTKAPAMINKLDAYMNYVKTTVKTFHGVASEIQDIISESEE</sequence>
<dbReference type="EMBL" id="RJVG01000003">
    <property type="protein sequence ID" value="ROR29197.1"/>
    <property type="molecule type" value="Genomic_DNA"/>
</dbReference>
<dbReference type="Proteomes" id="UP000273083">
    <property type="component" value="Unassembled WGS sequence"/>
</dbReference>
<dbReference type="RefSeq" id="WP_123608653.1">
    <property type="nucleotide sequence ID" value="NZ_RJVG01000003.1"/>
</dbReference>
<reference evidence="1 2" key="1">
    <citation type="submission" date="2018-11" db="EMBL/GenBank/DDBJ databases">
        <title>Genomic Encyclopedia of Type Strains, Phase IV (KMG-IV): sequencing the most valuable type-strain genomes for metagenomic binning, comparative biology and taxonomic classification.</title>
        <authorList>
            <person name="Goeker M."/>
        </authorList>
    </citation>
    <scope>NUCLEOTIDE SEQUENCE [LARGE SCALE GENOMIC DNA]</scope>
    <source>
        <strain evidence="1 2">DSM 26537</strain>
    </source>
</reference>
<evidence type="ECO:0000313" key="2">
    <source>
        <dbReference type="Proteomes" id="UP000273083"/>
    </source>
</evidence>